<dbReference type="SUPFAM" id="SSF48008">
    <property type="entry name" value="GntR ligand-binding domain-like"/>
    <property type="match status" value="1"/>
</dbReference>
<dbReference type="SUPFAM" id="SSF46785">
    <property type="entry name" value="Winged helix' DNA-binding domain"/>
    <property type="match status" value="1"/>
</dbReference>
<dbReference type="Gene3D" id="1.10.10.10">
    <property type="entry name" value="Winged helix-like DNA-binding domain superfamily/Winged helix DNA-binding domain"/>
    <property type="match status" value="1"/>
</dbReference>
<dbReference type="CDD" id="cd07377">
    <property type="entry name" value="WHTH_GntR"/>
    <property type="match status" value="1"/>
</dbReference>
<dbReference type="OrthoDB" id="9799812at2"/>
<gene>
    <name evidence="5" type="ordered locus">HEAR1182</name>
</gene>
<dbReference type="InterPro" id="IPR000524">
    <property type="entry name" value="Tscrpt_reg_HTH_GntR"/>
</dbReference>
<keyword evidence="2" id="KW-0238">DNA-binding</keyword>
<name>A4G4C2_HERAR</name>
<feature type="domain" description="HTH gntR-type" evidence="4">
    <location>
        <begin position="37"/>
        <end position="104"/>
    </location>
</feature>
<dbReference type="Gene3D" id="1.20.120.530">
    <property type="entry name" value="GntR ligand-binding domain-like"/>
    <property type="match status" value="1"/>
</dbReference>
<sequence>MKIIKKISVKTNPKAVKSGKKSTRLASSVNGMAGPKPKLTDLAYEQLEEAIITLRIPPGSVISELTLSEMFNIGRTPIREAIQRLAREHLLLVLPQRGVMVPEVDLKKQLKLLETRREVERLICKSAARRATPAEREVFARLHDEFMHASSTNDDVAFMRSDREFNDLSLIAARNEFSEGAMRLMHDLSRRFWYFHYKQAADLPEVARLHAHVAGAISRGNVAAAGEGLDRLLDNIEIFAKATLTSDM</sequence>
<dbReference type="PANTHER" id="PTHR43537">
    <property type="entry name" value="TRANSCRIPTIONAL REGULATOR, GNTR FAMILY"/>
    <property type="match status" value="1"/>
</dbReference>
<dbReference type="EMBL" id="CU207211">
    <property type="protein sequence ID" value="CAL61359.1"/>
    <property type="molecule type" value="Genomic_DNA"/>
</dbReference>
<dbReference type="Pfam" id="PF00392">
    <property type="entry name" value="GntR"/>
    <property type="match status" value="1"/>
</dbReference>
<dbReference type="AlphaFoldDB" id="A4G4C2"/>
<dbReference type="SMART" id="SM00345">
    <property type="entry name" value="HTH_GNTR"/>
    <property type="match status" value="1"/>
</dbReference>
<dbReference type="PANTHER" id="PTHR43537:SF45">
    <property type="entry name" value="GNTR FAMILY REGULATORY PROTEIN"/>
    <property type="match status" value="1"/>
</dbReference>
<proteinExistence type="predicted"/>
<keyword evidence="1" id="KW-0805">Transcription regulation</keyword>
<dbReference type="eggNOG" id="COG1802">
    <property type="taxonomic scope" value="Bacteria"/>
</dbReference>
<evidence type="ECO:0000256" key="1">
    <source>
        <dbReference type="ARBA" id="ARBA00023015"/>
    </source>
</evidence>
<organism evidence="5 6">
    <name type="scientific">Herminiimonas arsenicoxydans</name>
    <dbReference type="NCBI Taxonomy" id="204773"/>
    <lineage>
        <taxon>Bacteria</taxon>
        <taxon>Pseudomonadati</taxon>
        <taxon>Pseudomonadota</taxon>
        <taxon>Betaproteobacteria</taxon>
        <taxon>Burkholderiales</taxon>
        <taxon>Oxalobacteraceae</taxon>
        <taxon>Herminiimonas</taxon>
    </lineage>
</organism>
<dbReference type="Pfam" id="PF07729">
    <property type="entry name" value="FCD"/>
    <property type="match status" value="1"/>
</dbReference>
<reference evidence="5 6" key="1">
    <citation type="journal article" date="2007" name="PLoS Genet.">
        <title>A tale of two oxidation states: bacterial colonization of arsenic-rich environments.</title>
        <authorList>
            <person name="Muller D."/>
            <person name="Medigue C."/>
            <person name="Koechler S."/>
            <person name="Barbe V."/>
            <person name="Barakat M."/>
            <person name="Talla E."/>
            <person name="Bonnefoy V."/>
            <person name="Krin E."/>
            <person name="Arsene-Ploetze F."/>
            <person name="Carapito C."/>
            <person name="Chandler M."/>
            <person name="Cournoyer B."/>
            <person name="Cruveiller S."/>
            <person name="Dossat C."/>
            <person name="Duval S."/>
            <person name="Heymann M."/>
            <person name="Leize E."/>
            <person name="Lieutaud A."/>
            <person name="Lievremont D."/>
            <person name="Makita Y."/>
            <person name="Mangenot S."/>
            <person name="Nitschke W."/>
            <person name="Ortet P."/>
            <person name="Perdrial N."/>
            <person name="Schoepp B."/>
            <person name="Siguier N."/>
            <person name="Simeonova D.D."/>
            <person name="Rouy Z."/>
            <person name="Segurens B."/>
            <person name="Turlin E."/>
            <person name="Vallenet D."/>
            <person name="Van Dorsselaer A."/>
            <person name="Weiss S."/>
            <person name="Weissenbach J."/>
            <person name="Lett M.C."/>
            <person name="Danchin A."/>
            <person name="Bertin P.N."/>
        </authorList>
    </citation>
    <scope>NUCLEOTIDE SEQUENCE [LARGE SCALE GENOMIC DNA]</scope>
    <source>
        <strain evidence="6">ULPAs1</strain>
    </source>
</reference>
<dbReference type="STRING" id="204773.HEAR1182"/>
<dbReference type="Proteomes" id="UP000006697">
    <property type="component" value="Chromosome"/>
</dbReference>
<evidence type="ECO:0000259" key="4">
    <source>
        <dbReference type="PROSITE" id="PS50949"/>
    </source>
</evidence>
<dbReference type="HOGENOM" id="CLU_017584_5_2_4"/>
<dbReference type="GO" id="GO:0003700">
    <property type="term" value="F:DNA-binding transcription factor activity"/>
    <property type="evidence" value="ECO:0007669"/>
    <property type="project" value="InterPro"/>
</dbReference>
<dbReference type="KEGG" id="har:HEAR1182"/>
<dbReference type="GO" id="GO:0003677">
    <property type="term" value="F:DNA binding"/>
    <property type="evidence" value="ECO:0007669"/>
    <property type="project" value="UniProtKB-KW"/>
</dbReference>
<keyword evidence="3" id="KW-0804">Transcription</keyword>
<dbReference type="InterPro" id="IPR036390">
    <property type="entry name" value="WH_DNA-bd_sf"/>
</dbReference>
<dbReference type="InterPro" id="IPR008920">
    <property type="entry name" value="TF_FadR/GntR_C"/>
</dbReference>
<evidence type="ECO:0000256" key="3">
    <source>
        <dbReference type="ARBA" id="ARBA00023163"/>
    </source>
</evidence>
<keyword evidence="6" id="KW-1185">Reference proteome</keyword>
<evidence type="ECO:0000313" key="5">
    <source>
        <dbReference type="EMBL" id="CAL61359.1"/>
    </source>
</evidence>
<dbReference type="InterPro" id="IPR036388">
    <property type="entry name" value="WH-like_DNA-bd_sf"/>
</dbReference>
<evidence type="ECO:0000256" key="2">
    <source>
        <dbReference type="ARBA" id="ARBA00023125"/>
    </source>
</evidence>
<dbReference type="InterPro" id="IPR011711">
    <property type="entry name" value="GntR_C"/>
</dbReference>
<dbReference type="PROSITE" id="PS50949">
    <property type="entry name" value="HTH_GNTR"/>
    <property type="match status" value="1"/>
</dbReference>
<protein>
    <submittedName>
        <fullName evidence="5">Transcriptional regulator, GntR family</fullName>
    </submittedName>
</protein>
<accession>A4G4C2</accession>
<dbReference type="SMART" id="SM00895">
    <property type="entry name" value="FCD"/>
    <property type="match status" value="1"/>
</dbReference>
<evidence type="ECO:0000313" key="6">
    <source>
        <dbReference type="Proteomes" id="UP000006697"/>
    </source>
</evidence>